<name>A0AAW2YDK3_9LAMI</name>
<evidence type="ECO:0000256" key="1">
    <source>
        <dbReference type="SAM" id="MobiDB-lite"/>
    </source>
</evidence>
<dbReference type="InterPro" id="IPR011990">
    <property type="entry name" value="TPR-like_helical_dom_sf"/>
</dbReference>
<feature type="compositionally biased region" description="Gly residues" evidence="1">
    <location>
        <begin position="126"/>
        <end position="151"/>
    </location>
</feature>
<dbReference type="PANTHER" id="PTHR26312:SF168">
    <property type="entry name" value="OS06G0606700 PROTEIN"/>
    <property type="match status" value="1"/>
</dbReference>
<organism evidence="2">
    <name type="scientific">Sesamum latifolium</name>
    <dbReference type="NCBI Taxonomy" id="2727402"/>
    <lineage>
        <taxon>Eukaryota</taxon>
        <taxon>Viridiplantae</taxon>
        <taxon>Streptophyta</taxon>
        <taxon>Embryophyta</taxon>
        <taxon>Tracheophyta</taxon>
        <taxon>Spermatophyta</taxon>
        <taxon>Magnoliopsida</taxon>
        <taxon>eudicotyledons</taxon>
        <taxon>Gunneridae</taxon>
        <taxon>Pentapetalae</taxon>
        <taxon>asterids</taxon>
        <taxon>lamiids</taxon>
        <taxon>Lamiales</taxon>
        <taxon>Pedaliaceae</taxon>
        <taxon>Sesamum</taxon>
    </lineage>
</organism>
<dbReference type="SUPFAM" id="SSF48452">
    <property type="entry name" value="TPR-like"/>
    <property type="match status" value="1"/>
</dbReference>
<dbReference type="AlphaFoldDB" id="A0AAW2YDK3"/>
<feature type="region of interest" description="Disordered" evidence="1">
    <location>
        <begin position="122"/>
        <end position="160"/>
    </location>
</feature>
<dbReference type="Gene3D" id="1.25.40.10">
    <property type="entry name" value="Tetratricopeptide repeat domain"/>
    <property type="match status" value="1"/>
</dbReference>
<reference evidence="2" key="1">
    <citation type="submission" date="2020-06" db="EMBL/GenBank/DDBJ databases">
        <authorList>
            <person name="Li T."/>
            <person name="Hu X."/>
            <person name="Zhang T."/>
            <person name="Song X."/>
            <person name="Zhang H."/>
            <person name="Dai N."/>
            <person name="Sheng W."/>
            <person name="Hou X."/>
            <person name="Wei L."/>
        </authorList>
    </citation>
    <scope>NUCLEOTIDE SEQUENCE</scope>
    <source>
        <strain evidence="2">KEN1</strain>
        <tissue evidence="2">Leaf</tissue>
    </source>
</reference>
<dbReference type="Pfam" id="PF14559">
    <property type="entry name" value="TPR_19"/>
    <property type="match status" value="1"/>
</dbReference>
<feature type="compositionally biased region" description="Polar residues" evidence="1">
    <location>
        <begin position="292"/>
        <end position="302"/>
    </location>
</feature>
<protein>
    <submittedName>
        <fullName evidence="2">Uncharacterized protein</fullName>
    </submittedName>
</protein>
<feature type="compositionally biased region" description="Low complexity" evidence="1">
    <location>
        <begin position="13"/>
        <end position="28"/>
    </location>
</feature>
<feature type="region of interest" description="Disordered" evidence="1">
    <location>
        <begin position="1"/>
        <end position="86"/>
    </location>
</feature>
<accession>A0AAW2YDK3</accession>
<comment type="caution">
    <text evidence="2">The sequence shown here is derived from an EMBL/GenBank/DDBJ whole genome shotgun (WGS) entry which is preliminary data.</text>
</comment>
<feature type="compositionally biased region" description="Polar residues" evidence="1">
    <location>
        <begin position="46"/>
        <end position="56"/>
    </location>
</feature>
<feature type="compositionally biased region" description="Polar residues" evidence="1">
    <location>
        <begin position="1"/>
        <end position="11"/>
    </location>
</feature>
<proteinExistence type="predicted"/>
<dbReference type="PANTHER" id="PTHR26312">
    <property type="entry name" value="TETRATRICOPEPTIDE REPEAT PROTEIN 5"/>
    <property type="match status" value="1"/>
</dbReference>
<reference evidence="2" key="2">
    <citation type="journal article" date="2024" name="Plant">
        <title>Genomic evolution and insights into agronomic trait innovations of Sesamum species.</title>
        <authorList>
            <person name="Miao H."/>
            <person name="Wang L."/>
            <person name="Qu L."/>
            <person name="Liu H."/>
            <person name="Sun Y."/>
            <person name="Le M."/>
            <person name="Wang Q."/>
            <person name="Wei S."/>
            <person name="Zheng Y."/>
            <person name="Lin W."/>
            <person name="Duan Y."/>
            <person name="Cao H."/>
            <person name="Xiong S."/>
            <person name="Wang X."/>
            <person name="Wei L."/>
            <person name="Li C."/>
            <person name="Ma Q."/>
            <person name="Ju M."/>
            <person name="Zhao R."/>
            <person name="Li G."/>
            <person name="Mu C."/>
            <person name="Tian Q."/>
            <person name="Mei H."/>
            <person name="Zhang T."/>
            <person name="Gao T."/>
            <person name="Zhang H."/>
        </authorList>
    </citation>
    <scope>NUCLEOTIDE SEQUENCE</scope>
    <source>
        <strain evidence="2">KEN1</strain>
    </source>
</reference>
<feature type="region of interest" description="Disordered" evidence="1">
    <location>
        <begin position="278"/>
        <end position="318"/>
    </location>
</feature>
<sequence>MLLRSSSTPILNSWLPNSASGSGSSPESDTLPQLTRTRSVCLATSFEESSGRSTPTRIADSRDPMKPKKSLRLPATPKPAKIQERREGQEVVSFFLSSSGLGAPVEEEGCLAVAERQRMPLSPVVGGSGGSGVGGGRTCGGGRGSGDGSGSGSQDPGRWRGRHSTDVYYEMMIEANPGNSLLLANYAKFLKEVKGDFAKAEEYYERAILANPSDGNVLSLYADLIWQTHKDADRAEAYFDQAVKTDPNDWMFYMHPNRIRFTVMCWLHMHGFCVDAEDDEEEEEAEAKNSKHAASQTYNSPSKIFHNESHRPPLAAAS</sequence>
<gene>
    <name evidence="2" type="ORF">Slati_0280900</name>
</gene>
<evidence type="ECO:0000313" key="2">
    <source>
        <dbReference type="EMBL" id="KAL0463933.1"/>
    </source>
</evidence>
<dbReference type="EMBL" id="JACGWN010000001">
    <property type="protein sequence ID" value="KAL0463933.1"/>
    <property type="molecule type" value="Genomic_DNA"/>
</dbReference>